<accession>A0A974Y0A6</accession>
<gene>
    <name evidence="3" type="ORF">I8J32_003265</name>
</gene>
<sequence length="295" mass="30059">MLRPICAVAVLATACLTSPAKAETTLCTEITTLPTTINVQGTYCMKGDLSTSLAAGSAITVAANNVTIDCNGRKLGGLGAGVTTRASGIQATNRSNITVRGCNIRGFYRGIVLEGTGSGHVVEHNALDGITYLGMRVHGAGATIRGNRIVNVGGTDDTNGTYGGILLNGSGGRIVDNDISGLSTTGPSSLRGILATGPRNVIESNRLSDLVAPNAGQVKAIMLLGSPDTELPMQAVLRENSVLVPPGTQGYAVWVKTASSVCRNNDLLGFDGSWLEAQASSALDACGDAGGNVTK</sequence>
<dbReference type="Gene3D" id="2.160.20.10">
    <property type="entry name" value="Single-stranded right-handed beta-helix, Pectin lyase-like"/>
    <property type="match status" value="1"/>
</dbReference>
<dbReference type="InterPro" id="IPR039448">
    <property type="entry name" value="Beta_helix"/>
</dbReference>
<dbReference type="InterPro" id="IPR006626">
    <property type="entry name" value="PbH1"/>
</dbReference>
<evidence type="ECO:0000256" key="1">
    <source>
        <dbReference type="SAM" id="SignalP"/>
    </source>
</evidence>
<dbReference type="SMART" id="SM00710">
    <property type="entry name" value="PbH1"/>
    <property type="match status" value="2"/>
</dbReference>
<feature type="chain" id="PRO_5036849177" evidence="1">
    <location>
        <begin position="23"/>
        <end position="295"/>
    </location>
</feature>
<organism evidence="3 4">
    <name type="scientific">Agrilutibacter solisilvae</name>
    <dbReference type="NCBI Taxonomy" id="2763317"/>
    <lineage>
        <taxon>Bacteria</taxon>
        <taxon>Pseudomonadati</taxon>
        <taxon>Pseudomonadota</taxon>
        <taxon>Gammaproteobacteria</taxon>
        <taxon>Lysobacterales</taxon>
        <taxon>Lysobacteraceae</taxon>
        <taxon>Agrilutibacter</taxon>
    </lineage>
</organism>
<name>A0A974Y0A6_9GAMM</name>
<dbReference type="Proteomes" id="UP000639274">
    <property type="component" value="Chromosome"/>
</dbReference>
<dbReference type="KEGG" id="lsf:I8J32_003265"/>
<proteinExistence type="predicted"/>
<keyword evidence="1" id="KW-0732">Signal</keyword>
<dbReference type="SUPFAM" id="SSF51126">
    <property type="entry name" value="Pectin lyase-like"/>
    <property type="match status" value="1"/>
</dbReference>
<evidence type="ECO:0000313" key="3">
    <source>
        <dbReference type="EMBL" id="QSX78959.1"/>
    </source>
</evidence>
<reference evidence="3 4" key="1">
    <citation type="submission" date="2021-03" db="EMBL/GenBank/DDBJ databases">
        <title>Lysobacter sp. nov. isolated from soil of gangwondo yeongwol, south Korea.</title>
        <authorList>
            <person name="Kim K.R."/>
            <person name="Kim K.H."/>
            <person name="Jeon C.O."/>
        </authorList>
    </citation>
    <scope>NUCLEOTIDE SEQUENCE [LARGE SCALE GENOMIC DNA]</scope>
    <source>
        <strain evidence="3 4">R19</strain>
    </source>
</reference>
<dbReference type="InterPro" id="IPR011050">
    <property type="entry name" value="Pectin_lyase_fold/virulence"/>
</dbReference>
<dbReference type="PROSITE" id="PS51257">
    <property type="entry name" value="PROKAR_LIPOPROTEIN"/>
    <property type="match status" value="1"/>
</dbReference>
<protein>
    <submittedName>
        <fullName evidence="3">Right-handed parallel beta-helix repeat-containing protein</fullName>
    </submittedName>
</protein>
<feature type="domain" description="Right handed beta helix" evidence="2">
    <location>
        <begin position="87"/>
        <end position="211"/>
    </location>
</feature>
<dbReference type="EMBL" id="CP071518">
    <property type="protein sequence ID" value="QSX78959.1"/>
    <property type="molecule type" value="Genomic_DNA"/>
</dbReference>
<keyword evidence="4" id="KW-1185">Reference proteome</keyword>
<dbReference type="AlphaFoldDB" id="A0A974Y0A6"/>
<evidence type="ECO:0000259" key="2">
    <source>
        <dbReference type="Pfam" id="PF13229"/>
    </source>
</evidence>
<dbReference type="InterPro" id="IPR012334">
    <property type="entry name" value="Pectin_lyas_fold"/>
</dbReference>
<evidence type="ECO:0000313" key="4">
    <source>
        <dbReference type="Proteomes" id="UP000639274"/>
    </source>
</evidence>
<dbReference type="Pfam" id="PF13229">
    <property type="entry name" value="Beta_helix"/>
    <property type="match status" value="1"/>
</dbReference>
<dbReference type="RefSeq" id="WP_200615207.1">
    <property type="nucleotide sequence ID" value="NZ_CP071518.1"/>
</dbReference>
<feature type="signal peptide" evidence="1">
    <location>
        <begin position="1"/>
        <end position="22"/>
    </location>
</feature>